<evidence type="ECO:0000313" key="1">
    <source>
        <dbReference type="Proteomes" id="UP000095287"/>
    </source>
</evidence>
<reference evidence="2" key="1">
    <citation type="submission" date="2016-11" db="UniProtKB">
        <authorList>
            <consortium name="WormBaseParasite"/>
        </authorList>
    </citation>
    <scope>IDENTIFICATION</scope>
</reference>
<protein>
    <submittedName>
        <fullName evidence="2">Uncharacterized protein</fullName>
    </submittedName>
</protein>
<organism evidence="1 2">
    <name type="scientific">Steinernema glaseri</name>
    <dbReference type="NCBI Taxonomy" id="37863"/>
    <lineage>
        <taxon>Eukaryota</taxon>
        <taxon>Metazoa</taxon>
        <taxon>Ecdysozoa</taxon>
        <taxon>Nematoda</taxon>
        <taxon>Chromadorea</taxon>
        <taxon>Rhabditida</taxon>
        <taxon>Tylenchina</taxon>
        <taxon>Panagrolaimomorpha</taxon>
        <taxon>Strongyloidoidea</taxon>
        <taxon>Steinernematidae</taxon>
        <taxon>Steinernema</taxon>
    </lineage>
</organism>
<keyword evidence="1" id="KW-1185">Reference proteome</keyword>
<accession>A0A1I7ZNU2</accession>
<sequence>MVASSHWHSVQLLPASPPPVGLFLQVSRGITALWEQISNLSKLNRFTSSAIHEALEGVPIAMPRAYLRGSSERYERKRTSVELPLRHSKGFPEAGVVLRATVAPGVYFRAFLFRLF</sequence>
<dbReference type="Proteomes" id="UP000095287">
    <property type="component" value="Unplaced"/>
</dbReference>
<evidence type="ECO:0000313" key="2">
    <source>
        <dbReference type="WBParaSite" id="L893_g28149.t1"/>
    </source>
</evidence>
<proteinExistence type="predicted"/>
<name>A0A1I7ZNU2_9BILA</name>
<dbReference type="AlphaFoldDB" id="A0A1I7ZNU2"/>
<dbReference type="WBParaSite" id="L893_g28149.t1">
    <property type="protein sequence ID" value="L893_g28149.t1"/>
    <property type="gene ID" value="L893_g28149"/>
</dbReference>